<dbReference type="PROSITE" id="PS51186">
    <property type="entry name" value="GNAT"/>
    <property type="match status" value="1"/>
</dbReference>
<dbReference type="InterPro" id="IPR051556">
    <property type="entry name" value="N-term/lysine_N-AcTrnsfr"/>
</dbReference>
<evidence type="ECO:0000256" key="1">
    <source>
        <dbReference type="ARBA" id="ARBA00022679"/>
    </source>
</evidence>
<organism evidence="4 5">
    <name type="scientific">Alkaliphilus metalliredigens (strain QYMF)</name>
    <dbReference type="NCBI Taxonomy" id="293826"/>
    <lineage>
        <taxon>Bacteria</taxon>
        <taxon>Bacillati</taxon>
        <taxon>Bacillota</taxon>
        <taxon>Clostridia</taxon>
        <taxon>Peptostreptococcales</taxon>
        <taxon>Natronincolaceae</taxon>
        <taxon>Alkaliphilus</taxon>
    </lineage>
</organism>
<gene>
    <name evidence="4" type="ordered locus">Amet_2252</name>
</gene>
<dbReference type="eggNOG" id="COG0456">
    <property type="taxonomic scope" value="Bacteria"/>
</dbReference>
<dbReference type="Proteomes" id="UP000001572">
    <property type="component" value="Chromosome"/>
</dbReference>
<keyword evidence="2" id="KW-0012">Acyltransferase</keyword>
<keyword evidence="5" id="KW-1185">Reference proteome</keyword>
<accession>A6TQE2</accession>
<evidence type="ECO:0000313" key="5">
    <source>
        <dbReference type="Proteomes" id="UP000001572"/>
    </source>
</evidence>
<keyword evidence="1 4" id="KW-0808">Transferase</keyword>
<dbReference type="SUPFAM" id="SSF55729">
    <property type="entry name" value="Acyl-CoA N-acyltransferases (Nat)"/>
    <property type="match status" value="1"/>
</dbReference>
<dbReference type="KEGG" id="amt:Amet_2252"/>
<dbReference type="PANTHER" id="PTHR42919">
    <property type="entry name" value="N-ALPHA-ACETYLTRANSFERASE"/>
    <property type="match status" value="1"/>
</dbReference>
<protein>
    <submittedName>
        <fullName evidence="4">GCN5-related N-acetyltransferase</fullName>
    </submittedName>
</protein>
<feature type="domain" description="N-acetyltransferase" evidence="3">
    <location>
        <begin position="13"/>
        <end position="165"/>
    </location>
</feature>
<evidence type="ECO:0000313" key="4">
    <source>
        <dbReference type="EMBL" id="ABR48410.1"/>
    </source>
</evidence>
<dbReference type="PANTHER" id="PTHR42919:SF8">
    <property type="entry name" value="N-ALPHA-ACETYLTRANSFERASE 50"/>
    <property type="match status" value="1"/>
</dbReference>
<dbReference type="InterPro" id="IPR000182">
    <property type="entry name" value="GNAT_dom"/>
</dbReference>
<sequence>MIKITAAENSDRFFLSEVCIDTVQTYDSILPGAFEKQAKKFSEEGLPKTYDIGIVKLEDLKLGFVGFVRLDNETLYLTAVYLLEVYQRQGYGKKIINTIEKEAYKEGIKRVVLLVHSKATWAIDFYEKNGFYVIEIEENKIKEYADSRMAKYFLPSTILMGKMLKCFGE</sequence>
<evidence type="ECO:0000256" key="2">
    <source>
        <dbReference type="ARBA" id="ARBA00023315"/>
    </source>
</evidence>
<proteinExistence type="predicted"/>
<dbReference type="AlphaFoldDB" id="A6TQE2"/>
<evidence type="ECO:0000259" key="3">
    <source>
        <dbReference type="PROSITE" id="PS51186"/>
    </source>
</evidence>
<dbReference type="GO" id="GO:0016747">
    <property type="term" value="F:acyltransferase activity, transferring groups other than amino-acyl groups"/>
    <property type="evidence" value="ECO:0007669"/>
    <property type="project" value="InterPro"/>
</dbReference>
<dbReference type="Pfam" id="PF00583">
    <property type="entry name" value="Acetyltransf_1"/>
    <property type="match status" value="1"/>
</dbReference>
<dbReference type="InterPro" id="IPR016181">
    <property type="entry name" value="Acyl_CoA_acyltransferase"/>
</dbReference>
<reference evidence="5" key="1">
    <citation type="journal article" date="2016" name="Genome Announc.">
        <title>Complete genome sequence of Alkaliphilus metalliredigens strain QYMF, an alkaliphilic and metal-reducing bacterium isolated from borax-contaminated leachate ponds.</title>
        <authorList>
            <person name="Hwang C."/>
            <person name="Copeland A."/>
            <person name="Lucas S."/>
            <person name="Lapidus A."/>
            <person name="Barry K."/>
            <person name="Detter J.C."/>
            <person name="Glavina Del Rio T."/>
            <person name="Hammon N."/>
            <person name="Israni S."/>
            <person name="Dalin E."/>
            <person name="Tice H."/>
            <person name="Pitluck S."/>
            <person name="Chertkov O."/>
            <person name="Brettin T."/>
            <person name="Bruce D."/>
            <person name="Han C."/>
            <person name="Schmutz J."/>
            <person name="Larimer F."/>
            <person name="Land M.L."/>
            <person name="Hauser L."/>
            <person name="Kyrpides N."/>
            <person name="Mikhailova N."/>
            <person name="Ye Q."/>
            <person name="Zhou J."/>
            <person name="Richardson P."/>
            <person name="Fields M.W."/>
        </authorList>
    </citation>
    <scope>NUCLEOTIDE SEQUENCE [LARGE SCALE GENOMIC DNA]</scope>
    <source>
        <strain evidence="5">QYMF</strain>
    </source>
</reference>
<dbReference type="EMBL" id="CP000724">
    <property type="protein sequence ID" value="ABR48410.1"/>
    <property type="molecule type" value="Genomic_DNA"/>
</dbReference>
<dbReference type="Gene3D" id="3.40.630.30">
    <property type="match status" value="1"/>
</dbReference>
<dbReference type="CDD" id="cd04301">
    <property type="entry name" value="NAT_SF"/>
    <property type="match status" value="1"/>
</dbReference>
<dbReference type="OrthoDB" id="5292888at2"/>
<dbReference type="HOGENOM" id="CLU_013985_11_2_9"/>
<dbReference type="RefSeq" id="WP_012063386.1">
    <property type="nucleotide sequence ID" value="NC_009633.1"/>
</dbReference>
<name>A6TQE2_ALKMQ</name>